<evidence type="ECO:0000259" key="2">
    <source>
        <dbReference type="PROSITE" id="PS51352"/>
    </source>
</evidence>
<evidence type="ECO:0000313" key="3">
    <source>
        <dbReference type="EMBL" id="CAB9523239.1"/>
    </source>
</evidence>
<dbReference type="PROSITE" id="PS51352">
    <property type="entry name" value="THIOREDOXIN_2"/>
    <property type="match status" value="1"/>
</dbReference>
<proteinExistence type="predicted"/>
<protein>
    <recommendedName>
        <fullName evidence="2">Thioredoxin domain-containing protein</fullName>
    </recommendedName>
</protein>
<dbReference type="Pfam" id="PF00085">
    <property type="entry name" value="Thioredoxin"/>
    <property type="match status" value="1"/>
</dbReference>
<dbReference type="InterPro" id="IPR013766">
    <property type="entry name" value="Thioredoxin_domain"/>
</dbReference>
<dbReference type="CDD" id="cd02947">
    <property type="entry name" value="TRX_family"/>
    <property type="match status" value="1"/>
</dbReference>
<evidence type="ECO:0000256" key="1">
    <source>
        <dbReference type="SAM" id="SignalP"/>
    </source>
</evidence>
<dbReference type="SUPFAM" id="SSF52833">
    <property type="entry name" value="Thioredoxin-like"/>
    <property type="match status" value="1"/>
</dbReference>
<dbReference type="Gene3D" id="3.40.30.10">
    <property type="entry name" value="Glutaredoxin"/>
    <property type="match status" value="1"/>
</dbReference>
<keyword evidence="1" id="KW-0732">Signal</keyword>
<comment type="caution">
    <text evidence="3">The sequence shown here is derived from an EMBL/GenBank/DDBJ whole genome shotgun (WGS) entry which is preliminary data.</text>
</comment>
<dbReference type="OrthoDB" id="38304at2759"/>
<dbReference type="EMBL" id="CAICTM010001390">
    <property type="protein sequence ID" value="CAB9523239.1"/>
    <property type="molecule type" value="Genomic_DNA"/>
</dbReference>
<feature type="domain" description="Thioredoxin" evidence="2">
    <location>
        <begin position="46"/>
        <end position="183"/>
    </location>
</feature>
<evidence type="ECO:0000313" key="4">
    <source>
        <dbReference type="Proteomes" id="UP001153069"/>
    </source>
</evidence>
<accession>A0A9N8ENI6</accession>
<feature type="signal peptide" evidence="1">
    <location>
        <begin position="1"/>
        <end position="18"/>
    </location>
</feature>
<dbReference type="Proteomes" id="UP001153069">
    <property type="component" value="Unassembled WGS sequence"/>
</dbReference>
<gene>
    <name evidence="3" type="ORF">SEMRO_1392_G268890.1</name>
</gene>
<sequence length="228" mass="25817">MNLLLLLLLALVLTSTNGFTNTVVSTETASLSRTRIFYQNEDSAVQQHVVTAPATVVSPSAPIKKPTIYPLSTLQELYDFLNEDQRLTAVKYYAPWCKKCQRVGLHYKKLAYDYGDGVVARRAVDGPIRCAEMEYSDVTAHVMDALQIEAVPTLQLYRGTKRIWESGTSRVQELTKQVELLLQLQPHELDEFVERCSLDDAGILEQAYEDSFFDNGYCYDWEDEAACV</sequence>
<name>A0A9N8ENI6_9STRA</name>
<reference evidence="3" key="1">
    <citation type="submission" date="2020-06" db="EMBL/GenBank/DDBJ databases">
        <authorList>
            <consortium name="Plant Systems Biology data submission"/>
        </authorList>
    </citation>
    <scope>NUCLEOTIDE SEQUENCE</scope>
    <source>
        <strain evidence="3">D6</strain>
    </source>
</reference>
<feature type="chain" id="PRO_5040119631" description="Thioredoxin domain-containing protein" evidence="1">
    <location>
        <begin position="19"/>
        <end position="228"/>
    </location>
</feature>
<dbReference type="AlphaFoldDB" id="A0A9N8ENI6"/>
<dbReference type="InterPro" id="IPR036249">
    <property type="entry name" value="Thioredoxin-like_sf"/>
</dbReference>
<organism evidence="3 4">
    <name type="scientific">Seminavis robusta</name>
    <dbReference type="NCBI Taxonomy" id="568900"/>
    <lineage>
        <taxon>Eukaryota</taxon>
        <taxon>Sar</taxon>
        <taxon>Stramenopiles</taxon>
        <taxon>Ochrophyta</taxon>
        <taxon>Bacillariophyta</taxon>
        <taxon>Bacillariophyceae</taxon>
        <taxon>Bacillariophycidae</taxon>
        <taxon>Naviculales</taxon>
        <taxon>Naviculaceae</taxon>
        <taxon>Seminavis</taxon>
    </lineage>
</organism>
<keyword evidence="4" id="KW-1185">Reference proteome</keyword>